<evidence type="ECO:0000256" key="1">
    <source>
        <dbReference type="ARBA" id="ARBA00022723"/>
    </source>
</evidence>
<evidence type="ECO:0000313" key="4">
    <source>
        <dbReference type="Proteomes" id="UP000037136"/>
    </source>
</evidence>
<accession>A0A2A9PPC2</accession>
<name>A0A2A9PPC2_OPHUN</name>
<reference evidence="3 4" key="1">
    <citation type="journal article" date="2015" name="BMC Genomics">
        <title>Gene expression during zombie ant biting behavior reflects the complexity underlying fungal parasitic behavioral manipulation.</title>
        <authorList>
            <person name="de Bekker C."/>
            <person name="Ohm R.A."/>
            <person name="Loreto R.G."/>
            <person name="Sebastian A."/>
            <person name="Albert I."/>
            <person name="Merrow M."/>
            <person name="Brachmann A."/>
            <person name="Hughes D.P."/>
        </authorList>
    </citation>
    <scope>NUCLEOTIDE SEQUENCE [LARGE SCALE GENOMIC DNA]</scope>
    <source>
        <strain evidence="3 4">SC16a</strain>
    </source>
</reference>
<dbReference type="InterPro" id="IPR042086">
    <property type="entry name" value="MeTrfase_capping"/>
</dbReference>
<dbReference type="InterPro" id="IPR029063">
    <property type="entry name" value="SAM-dependent_MTases_sf"/>
</dbReference>
<protein>
    <submittedName>
        <fullName evidence="3">Uncharacterized protein</fullName>
    </submittedName>
</protein>
<dbReference type="OrthoDB" id="1523883at2759"/>
<dbReference type="Gene3D" id="3.40.50.150">
    <property type="entry name" value="Vaccinia Virus protein VP39"/>
    <property type="match status" value="1"/>
</dbReference>
<proteinExistence type="predicted"/>
<sequence length="377" mass="42493">MVLSYRKKRRRQEVAEITETILHLYNLLATHDGFYSRKARRFGLREGHRRWLQHEAMLQALPLLRRAAEMASKRSHSNSRLTIVEYGSAHGSNSIEPLEAMLPLTEASQIMLLLSDRPQNDFNTLANTISSWIDGRDAAQSLFLGMIPRSFYRPVVPSRTVDVGFSLSCLHHLCRLPTKADLQPVQANQDLCLFLRLRASELATGGSLVMSLVGRASSGRENYAGPVDACRRAMGQMVEAGLVPGSVAAAFRVPTYDRSVTELRAALDEMSDDWEILELREAAVLHPAFADLRQRQSGQCDDVSRWYADAVIDWLMAVCAGYFLKAVRVGLPSEAYSDATAERLLSEWSGRTKQLFLRDHRDEPVFCCYVHVLLRRL</sequence>
<dbReference type="GO" id="GO:0008168">
    <property type="term" value="F:methyltransferase activity"/>
    <property type="evidence" value="ECO:0007669"/>
    <property type="project" value="InterPro"/>
</dbReference>
<keyword evidence="2" id="KW-0460">Magnesium</keyword>
<dbReference type="Gene3D" id="1.10.1200.270">
    <property type="entry name" value="Methyltransferase, alpha-helical capping domain"/>
    <property type="match status" value="1"/>
</dbReference>
<gene>
    <name evidence="3" type="ORF">XA68_12160</name>
</gene>
<reference evidence="3 4" key="2">
    <citation type="journal article" date="2017" name="Sci. Rep.">
        <title>Ant-infecting Ophiocordyceps genomes reveal a high diversity of potential behavioral manipulation genes and a possible major role for enterotoxins.</title>
        <authorList>
            <person name="de Bekker C."/>
            <person name="Ohm R.A."/>
            <person name="Evans H.C."/>
            <person name="Brachmann A."/>
            <person name="Hughes D.P."/>
        </authorList>
    </citation>
    <scope>NUCLEOTIDE SEQUENCE [LARGE SCALE GENOMIC DNA]</scope>
    <source>
        <strain evidence="3 4">SC16a</strain>
    </source>
</reference>
<dbReference type="Proteomes" id="UP000037136">
    <property type="component" value="Unassembled WGS sequence"/>
</dbReference>
<organism evidence="3 4">
    <name type="scientific">Ophiocordyceps unilateralis</name>
    <name type="common">Zombie-ant fungus</name>
    <name type="synonym">Torrubia unilateralis</name>
    <dbReference type="NCBI Taxonomy" id="268505"/>
    <lineage>
        <taxon>Eukaryota</taxon>
        <taxon>Fungi</taxon>
        <taxon>Dikarya</taxon>
        <taxon>Ascomycota</taxon>
        <taxon>Pezizomycotina</taxon>
        <taxon>Sordariomycetes</taxon>
        <taxon>Hypocreomycetidae</taxon>
        <taxon>Hypocreales</taxon>
        <taxon>Ophiocordycipitaceae</taxon>
        <taxon>Ophiocordyceps</taxon>
    </lineage>
</organism>
<evidence type="ECO:0000313" key="3">
    <source>
        <dbReference type="EMBL" id="PFH62732.1"/>
    </source>
</evidence>
<dbReference type="STRING" id="268505.A0A2A9PPC2"/>
<dbReference type="SUPFAM" id="SSF53335">
    <property type="entry name" value="S-adenosyl-L-methionine-dependent methyltransferases"/>
    <property type="match status" value="1"/>
</dbReference>
<dbReference type="PANTHER" id="PTHR31009">
    <property type="entry name" value="S-ADENOSYL-L-METHIONINE:CARBOXYL METHYLTRANSFERASE FAMILY PROTEIN"/>
    <property type="match status" value="1"/>
</dbReference>
<dbReference type="InterPro" id="IPR005299">
    <property type="entry name" value="MeTrfase_7"/>
</dbReference>
<dbReference type="EMBL" id="LAZP02000019">
    <property type="protein sequence ID" value="PFH62732.1"/>
    <property type="molecule type" value="Genomic_DNA"/>
</dbReference>
<dbReference type="Pfam" id="PF03492">
    <property type="entry name" value="Methyltransf_7"/>
    <property type="match status" value="2"/>
</dbReference>
<dbReference type="AlphaFoldDB" id="A0A2A9PPC2"/>
<keyword evidence="1" id="KW-0479">Metal-binding</keyword>
<comment type="caution">
    <text evidence="3">The sequence shown here is derived from an EMBL/GenBank/DDBJ whole genome shotgun (WGS) entry which is preliminary data.</text>
</comment>
<keyword evidence="4" id="KW-1185">Reference proteome</keyword>
<dbReference type="GO" id="GO:0046872">
    <property type="term" value="F:metal ion binding"/>
    <property type="evidence" value="ECO:0007669"/>
    <property type="project" value="UniProtKB-KW"/>
</dbReference>
<evidence type="ECO:0000256" key="2">
    <source>
        <dbReference type="ARBA" id="ARBA00022842"/>
    </source>
</evidence>